<dbReference type="Proteomes" id="UP000014937">
    <property type="component" value="Unassembled WGS sequence"/>
</dbReference>
<gene>
    <name evidence="2" type="ORF">BN587_00328</name>
</gene>
<feature type="transmembrane region" description="Helical" evidence="1">
    <location>
        <begin position="12"/>
        <end position="30"/>
    </location>
</feature>
<accession>R6WNZ6</accession>
<dbReference type="HOGENOM" id="CLU_2233992_0_0_9"/>
<dbReference type="AlphaFoldDB" id="R6WNZ6"/>
<feature type="transmembrane region" description="Helical" evidence="1">
    <location>
        <begin position="42"/>
        <end position="63"/>
    </location>
</feature>
<reference evidence="2" key="1">
    <citation type="submission" date="2012-11" db="EMBL/GenBank/DDBJ databases">
        <title>Dependencies among metagenomic species, viruses, plasmids and units of genetic variation.</title>
        <authorList>
            <person name="Nielsen H.B."/>
            <person name="Almeida M."/>
            <person name="Juncker A.S."/>
            <person name="Rasmussen S."/>
            <person name="Li J."/>
            <person name="Sunagawa S."/>
            <person name="Plichta D."/>
            <person name="Gautier L."/>
            <person name="Le Chatelier E."/>
            <person name="Peletier E."/>
            <person name="Bonde I."/>
            <person name="Nielsen T."/>
            <person name="Manichanh C."/>
            <person name="Arumugam M."/>
            <person name="Batto J."/>
            <person name="Santos M.B.Q.D."/>
            <person name="Blom N."/>
            <person name="Borruel N."/>
            <person name="Burgdorf K.S."/>
            <person name="Boumezbeur F."/>
            <person name="Casellas F."/>
            <person name="Dore J."/>
            <person name="Guarner F."/>
            <person name="Hansen T."/>
            <person name="Hildebrand F."/>
            <person name="Kaas R.S."/>
            <person name="Kennedy S."/>
            <person name="Kristiansen K."/>
            <person name="Kultima J.R."/>
            <person name="Leonard P."/>
            <person name="Levenez F."/>
            <person name="Lund O."/>
            <person name="Moumen B."/>
            <person name="Le Paslier D."/>
            <person name="Pons N."/>
            <person name="Pedersen O."/>
            <person name="Prifti E."/>
            <person name="Qin J."/>
            <person name="Raes J."/>
            <person name="Tap J."/>
            <person name="Tims S."/>
            <person name="Ussery D.W."/>
            <person name="Yamada T."/>
            <person name="MetaHit consortium"/>
            <person name="Renault P."/>
            <person name="Sicheritz-Ponten T."/>
            <person name="Bork P."/>
            <person name="Wang J."/>
            <person name="Brunak S."/>
            <person name="Ehrlich S.D."/>
        </authorList>
    </citation>
    <scope>NUCLEOTIDE SEQUENCE [LARGE SCALE GENOMIC DNA]</scope>
</reference>
<evidence type="ECO:0000313" key="2">
    <source>
        <dbReference type="EMBL" id="CDD11115.1"/>
    </source>
</evidence>
<sequence length="105" mass="12559">MKRIINKIKTYKIHIAVYVLCIYILGSYYSSNRLAPLWQHYFPIKVLAFALTNIFMSMYNGIYTYGLVDNVNKSYWCSIAFILASMLLVWLIYIVTGYYIWYVFY</sequence>
<keyword evidence="1" id="KW-0812">Transmembrane</keyword>
<proteinExistence type="predicted"/>
<organism evidence="2">
    <name type="scientific">Phascolarctobacterium succinatutens CAG:287</name>
    <dbReference type="NCBI Taxonomy" id="1263101"/>
    <lineage>
        <taxon>Bacteria</taxon>
        <taxon>Bacillati</taxon>
        <taxon>Bacillota</taxon>
        <taxon>Negativicutes</taxon>
        <taxon>Acidaminococcales</taxon>
        <taxon>Acidaminococcaceae</taxon>
        <taxon>Phascolarctobacterium</taxon>
    </lineage>
</organism>
<keyword evidence="1" id="KW-0472">Membrane</keyword>
<name>R6WNZ6_9FIRM</name>
<feature type="transmembrane region" description="Helical" evidence="1">
    <location>
        <begin position="75"/>
        <end position="101"/>
    </location>
</feature>
<dbReference type="EMBL" id="CBGL010000072">
    <property type="protein sequence ID" value="CDD11115.1"/>
    <property type="molecule type" value="Genomic_DNA"/>
</dbReference>
<evidence type="ECO:0000256" key="1">
    <source>
        <dbReference type="SAM" id="Phobius"/>
    </source>
</evidence>
<keyword evidence="1" id="KW-1133">Transmembrane helix</keyword>
<protein>
    <submittedName>
        <fullName evidence="2">Uncharacterized protein</fullName>
    </submittedName>
</protein>
<comment type="caution">
    <text evidence="2">The sequence shown here is derived from an EMBL/GenBank/DDBJ whole genome shotgun (WGS) entry which is preliminary data.</text>
</comment>